<dbReference type="GO" id="GO:0005789">
    <property type="term" value="C:endoplasmic reticulum membrane"/>
    <property type="evidence" value="ECO:0007669"/>
    <property type="project" value="TreeGrafter"/>
</dbReference>
<dbReference type="PANTHER" id="PTHR15949:SF3">
    <property type="entry name" value="TESTIS-EXPRESSED PROTEIN 264"/>
    <property type="match status" value="1"/>
</dbReference>
<dbReference type="PANTHER" id="PTHR15949">
    <property type="entry name" value="TESTIS-EXPRESSED PROTEIN 264"/>
    <property type="match status" value="1"/>
</dbReference>
<proteinExistence type="predicted"/>
<dbReference type="GO" id="GO:0005657">
    <property type="term" value="C:replication fork"/>
    <property type="evidence" value="ECO:0007669"/>
    <property type="project" value="TreeGrafter"/>
</dbReference>
<dbReference type="EMBL" id="HBGL01005271">
    <property type="protein sequence ID" value="CAD9292878.1"/>
    <property type="molecule type" value="Transcribed_RNA"/>
</dbReference>
<dbReference type="GO" id="GO:0061709">
    <property type="term" value="P:reticulophagy"/>
    <property type="evidence" value="ECO:0007669"/>
    <property type="project" value="TreeGrafter"/>
</dbReference>
<organism evidence="1">
    <name type="scientific">Sexangularia sp. CB-2014</name>
    <dbReference type="NCBI Taxonomy" id="1486929"/>
    <lineage>
        <taxon>Eukaryota</taxon>
        <taxon>Amoebozoa</taxon>
        <taxon>Tubulinea</taxon>
        <taxon>Elardia</taxon>
        <taxon>Arcellinida</taxon>
        <taxon>Arcellinida incertae sedis</taxon>
        <taxon>Sexangularia</taxon>
    </lineage>
</organism>
<accession>A0A7S1VA49</accession>
<evidence type="ECO:0000313" key="1">
    <source>
        <dbReference type="EMBL" id="CAD9292878.1"/>
    </source>
</evidence>
<protein>
    <submittedName>
        <fullName evidence="1">Uncharacterized protein</fullName>
    </submittedName>
</protein>
<sequence length="217" mass="23886">MYTLLCHATILLLYYANSISSTTAILLCFFLVLVSSGVFDPIPPPHLTVCPSFSAVTVYREGSFSQLPAAFSEVAKHCVNKQQGIGIFLDNPDVVAKPAWVAGFVVPSRDARTYAEAAHAAGVRGVQLYTVPQSTAYQTVVPWRHPFTPMLHARTVYQNLEEVVGQLTAPAIEFYDTDSSDNIVTMRTVYLTENQEEIMSCFDYGSLDPAPRAGTRR</sequence>
<dbReference type="AlphaFoldDB" id="A0A7S1VA49"/>
<reference evidence="1" key="1">
    <citation type="submission" date="2021-01" db="EMBL/GenBank/DDBJ databases">
        <authorList>
            <person name="Corre E."/>
            <person name="Pelletier E."/>
            <person name="Niang G."/>
            <person name="Scheremetjew M."/>
            <person name="Finn R."/>
            <person name="Kale V."/>
            <person name="Holt S."/>
            <person name="Cochrane G."/>
            <person name="Meng A."/>
            <person name="Brown T."/>
            <person name="Cohen L."/>
        </authorList>
    </citation>
    <scope>NUCLEOTIDE SEQUENCE</scope>
    <source>
        <strain evidence="1">ATCC 50979</strain>
    </source>
</reference>
<dbReference type="GO" id="GO:0005634">
    <property type="term" value="C:nucleus"/>
    <property type="evidence" value="ECO:0007669"/>
    <property type="project" value="TreeGrafter"/>
</dbReference>
<dbReference type="GO" id="GO:0000421">
    <property type="term" value="C:autophagosome membrane"/>
    <property type="evidence" value="ECO:0007669"/>
    <property type="project" value="TreeGrafter"/>
</dbReference>
<name>A0A7S1VA49_9EUKA</name>
<dbReference type="GO" id="GO:0106300">
    <property type="term" value="P:protein-DNA covalent cross-linking repair"/>
    <property type="evidence" value="ECO:0007669"/>
    <property type="project" value="TreeGrafter"/>
</dbReference>
<gene>
    <name evidence="1" type="ORF">SSP0437_LOCUS4058</name>
</gene>